<feature type="transmembrane region" description="Helical" evidence="2">
    <location>
        <begin position="27"/>
        <end position="46"/>
    </location>
</feature>
<gene>
    <name evidence="3" type="ORF">RI844_05675</name>
</gene>
<feature type="compositionally biased region" description="Polar residues" evidence="1">
    <location>
        <begin position="1"/>
        <end position="12"/>
    </location>
</feature>
<evidence type="ECO:0000313" key="3">
    <source>
        <dbReference type="EMBL" id="WOH38703.1"/>
    </source>
</evidence>
<dbReference type="RefSeq" id="WP_348397472.1">
    <property type="nucleotide sequence ID" value="NZ_CP136600.1"/>
</dbReference>
<protein>
    <submittedName>
        <fullName evidence="3">Uncharacterized protein</fullName>
    </submittedName>
</protein>
<feature type="region of interest" description="Disordered" evidence="1">
    <location>
        <begin position="1"/>
        <end position="20"/>
    </location>
</feature>
<name>A0ABZ0GSB7_9GAMM</name>
<evidence type="ECO:0000313" key="4">
    <source>
        <dbReference type="Proteomes" id="UP001301442"/>
    </source>
</evidence>
<dbReference type="EMBL" id="CP136600">
    <property type="protein sequence ID" value="WOH38703.1"/>
    <property type="molecule type" value="Genomic_DNA"/>
</dbReference>
<organism evidence="3 4">
    <name type="scientific">Thalassotalea fonticola</name>
    <dbReference type="NCBI Taxonomy" id="3065649"/>
    <lineage>
        <taxon>Bacteria</taxon>
        <taxon>Pseudomonadati</taxon>
        <taxon>Pseudomonadota</taxon>
        <taxon>Gammaproteobacteria</taxon>
        <taxon>Alteromonadales</taxon>
        <taxon>Colwelliaceae</taxon>
        <taxon>Thalassotalea</taxon>
    </lineage>
</organism>
<evidence type="ECO:0000256" key="1">
    <source>
        <dbReference type="SAM" id="MobiDB-lite"/>
    </source>
</evidence>
<keyword evidence="2" id="KW-1133">Transmembrane helix</keyword>
<evidence type="ECO:0000256" key="2">
    <source>
        <dbReference type="SAM" id="Phobius"/>
    </source>
</evidence>
<keyword evidence="2" id="KW-0812">Transmembrane</keyword>
<proteinExistence type="predicted"/>
<keyword evidence="4" id="KW-1185">Reference proteome</keyword>
<sequence length="60" mass="6588">MSSKNKTSTGEVEQQKQENRRNFIKKYGKLAIVTPMAVTALMTPITSKAMNSDTGPSDII</sequence>
<keyword evidence="2" id="KW-0472">Membrane</keyword>
<reference evidence="3 4" key="1">
    <citation type="submission" date="2023-09" db="EMBL/GenBank/DDBJ databases">
        <authorList>
            <person name="Qi X."/>
        </authorList>
    </citation>
    <scope>NUCLEOTIDE SEQUENCE [LARGE SCALE GENOMIC DNA]</scope>
    <source>
        <strain evidence="3 4">S1-1</strain>
    </source>
</reference>
<dbReference type="Proteomes" id="UP001301442">
    <property type="component" value="Chromosome"/>
</dbReference>
<accession>A0ABZ0GSB7</accession>